<dbReference type="EMBL" id="MHQK01000006">
    <property type="protein sequence ID" value="OHA02215.1"/>
    <property type="molecule type" value="Genomic_DNA"/>
</dbReference>
<organism evidence="2 3">
    <name type="scientific">Candidatus Sungbacteria bacterium RIFCSPHIGHO2_02_FULL_49_20</name>
    <dbReference type="NCBI Taxonomy" id="1802272"/>
    <lineage>
        <taxon>Bacteria</taxon>
        <taxon>Candidatus Sungiibacteriota</taxon>
    </lineage>
</organism>
<evidence type="ECO:0008006" key="4">
    <source>
        <dbReference type="Google" id="ProtNLM"/>
    </source>
</evidence>
<sequence length="204" mass="23283">MIDIINRRGRAHPQRIVVRGRMRSRRIVVWVAVVLLLGLTAVFGLFVGASLKQNSSAVQDESRKPQTALDENAEHQQNIQRMKKDPSFLRMFELFHIARADAEMYRQVLAALFKLNPEEVRRTGGVLRELRPLYHKILEYEDRVESGDVDEALFNGLKALMQTALAQTMARICGQPLTACRKWVEPFVKPPAPPRQSSKPDVEI</sequence>
<reference evidence="2 3" key="1">
    <citation type="journal article" date="2016" name="Nat. Commun.">
        <title>Thousands of microbial genomes shed light on interconnected biogeochemical processes in an aquifer system.</title>
        <authorList>
            <person name="Anantharaman K."/>
            <person name="Brown C.T."/>
            <person name="Hug L.A."/>
            <person name="Sharon I."/>
            <person name="Castelle C.J."/>
            <person name="Probst A.J."/>
            <person name="Thomas B.C."/>
            <person name="Singh A."/>
            <person name="Wilkins M.J."/>
            <person name="Karaoz U."/>
            <person name="Brodie E.L."/>
            <person name="Williams K.H."/>
            <person name="Hubbard S.S."/>
            <person name="Banfield J.F."/>
        </authorList>
    </citation>
    <scope>NUCLEOTIDE SEQUENCE [LARGE SCALE GENOMIC DNA]</scope>
</reference>
<proteinExistence type="predicted"/>
<feature type="transmembrane region" description="Helical" evidence="1">
    <location>
        <begin position="27"/>
        <end position="49"/>
    </location>
</feature>
<evidence type="ECO:0000313" key="2">
    <source>
        <dbReference type="EMBL" id="OHA02215.1"/>
    </source>
</evidence>
<comment type="caution">
    <text evidence="2">The sequence shown here is derived from an EMBL/GenBank/DDBJ whole genome shotgun (WGS) entry which is preliminary data.</text>
</comment>
<dbReference type="Proteomes" id="UP000178710">
    <property type="component" value="Unassembled WGS sequence"/>
</dbReference>
<accession>A0A1G2KS03</accession>
<evidence type="ECO:0000313" key="3">
    <source>
        <dbReference type="Proteomes" id="UP000178710"/>
    </source>
</evidence>
<dbReference type="AlphaFoldDB" id="A0A1G2KS03"/>
<keyword evidence="1" id="KW-0812">Transmembrane</keyword>
<keyword evidence="1" id="KW-1133">Transmembrane helix</keyword>
<evidence type="ECO:0000256" key="1">
    <source>
        <dbReference type="SAM" id="Phobius"/>
    </source>
</evidence>
<gene>
    <name evidence="2" type="ORF">A3C12_00400</name>
</gene>
<keyword evidence="1" id="KW-0472">Membrane</keyword>
<protein>
    <recommendedName>
        <fullName evidence="4">DUF5667 domain-containing protein</fullName>
    </recommendedName>
</protein>
<name>A0A1G2KS03_9BACT</name>